<dbReference type="HOGENOM" id="CLU_933909_0_0_1"/>
<name>M5GFJ5_DACPD</name>
<dbReference type="GeneID" id="63686021"/>
<dbReference type="EMBL" id="JH795855">
    <property type="protein sequence ID" value="EJU06367.1"/>
    <property type="molecule type" value="Genomic_DNA"/>
</dbReference>
<sequence length="298" mass="31427">MTMDDPGVHNIRCIPGNLVSDAPTIPSLTAMGSPDAEPSIDSAQLGRDDDESSLDLNGHHDFITTTHADRLRVSNIADAATAVVGAAKPHPLPVVAYGNCATKWSPASNPQEDFVVLTGCLTGAERAARCRAAKAWAQASPASNPPEDSVVLTGCLTGAERAARCRPAKARAQRLRHAQRMLNAELKLNNQLRASDPTIQPQDDDSLPPPSYDLFCSVVVPTSDPSNRERFLLTGYKTGAERAQSVGDSGNYNLSGFPPSGPSSECPIPASGSSVCNIYSITASQVSLINPLAPHHQT</sequence>
<evidence type="ECO:0000313" key="2">
    <source>
        <dbReference type="EMBL" id="EJU06367.1"/>
    </source>
</evidence>
<dbReference type="Proteomes" id="UP000030653">
    <property type="component" value="Unassembled WGS sequence"/>
</dbReference>
<organism evidence="2 3">
    <name type="scientific">Dacryopinax primogenitus (strain DJM 731)</name>
    <name type="common">Brown rot fungus</name>
    <dbReference type="NCBI Taxonomy" id="1858805"/>
    <lineage>
        <taxon>Eukaryota</taxon>
        <taxon>Fungi</taxon>
        <taxon>Dikarya</taxon>
        <taxon>Basidiomycota</taxon>
        <taxon>Agaricomycotina</taxon>
        <taxon>Dacrymycetes</taxon>
        <taxon>Dacrymycetales</taxon>
        <taxon>Dacrymycetaceae</taxon>
        <taxon>Dacryopinax</taxon>
    </lineage>
</organism>
<dbReference type="RefSeq" id="XP_040633261.1">
    <property type="nucleotide sequence ID" value="XM_040770959.1"/>
</dbReference>
<proteinExistence type="predicted"/>
<feature type="region of interest" description="Disordered" evidence="1">
    <location>
        <begin position="31"/>
        <end position="52"/>
    </location>
</feature>
<gene>
    <name evidence="2" type="ORF">DACRYDRAFT_13049</name>
</gene>
<evidence type="ECO:0000313" key="3">
    <source>
        <dbReference type="Proteomes" id="UP000030653"/>
    </source>
</evidence>
<dbReference type="AlphaFoldDB" id="M5GFJ5"/>
<protein>
    <submittedName>
        <fullName evidence="2">Uncharacterized protein</fullName>
    </submittedName>
</protein>
<accession>M5GFJ5</accession>
<keyword evidence="3" id="KW-1185">Reference proteome</keyword>
<evidence type="ECO:0000256" key="1">
    <source>
        <dbReference type="SAM" id="MobiDB-lite"/>
    </source>
</evidence>
<reference evidence="2 3" key="1">
    <citation type="journal article" date="2012" name="Science">
        <title>The Paleozoic origin of enzymatic lignin decomposition reconstructed from 31 fungal genomes.</title>
        <authorList>
            <person name="Floudas D."/>
            <person name="Binder M."/>
            <person name="Riley R."/>
            <person name="Barry K."/>
            <person name="Blanchette R.A."/>
            <person name="Henrissat B."/>
            <person name="Martinez A.T."/>
            <person name="Otillar R."/>
            <person name="Spatafora J.W."/>
            <person name="Yadav J.S."/>
            <person name="Aerts A."/>
            <person name="Benoit I."/>
            <person name="Boyd A."/>
            <person name="Carlson A."/>
            <person name="Copeland A."/>
            <person name="Coutinho P.M."/>
            <person name="de Vries R.P."/>
            <person name="Ferreira P."/>
            <person name="Findley K."/>
            <person name="Foster B."/>
            <person name="Gaskell J."/>
            <person name="Glotzer D."/>
            <person name="Gorecki P."/>
            <person name="Heitman J."/>
            <person name="Hesse C."/>
            <person name="Hori C."/>
            <person name="Igarashi K."/>
            <person name="Jurgens J.A."/>
            <person name="Kallen N."/>
            <person name="Kersten P."/>
            <person name="Kohler A."/>
            <person name="Kuees U."/>
            <person name="Kumar T.K.A."/>
            <person name="Kuo A."/>
            <person name="LaButti K."/>
            <person name="Larrondo L.F."/>
            <person name="Lindquist E."/>
            <person name="Ling A."/>
            <person name="Lombard V."/>
            <person name="Lucas S."/>
            <person name="Lundell T."/>
            <person name="Martin R."/>
            <person name="McLaughlin D.J."/>
            <person name="Morgenstern I."/>
            <person name="Morin E."/>
            <person name="Murat C."/>
            <person name="Nagy L.G."/>
            <person name="Nolan M."/>
            <person name="Ohm R.A."/>
            <person name="Patyshakuliyeva A."/>
            <person name="Rokas A."/>
            <person name="Ruiz-Duenas F.J."/>
            <person name="Sabat G."/>
            <person name="Salamov A."/>
            <person name="Samejima M."/>
            <person name="Schmutz J."/>
            <person name="Slot J.C."/>
            <person name="St John F."/>
            <person name="Stenlid J."/>
            <person name="Sun H."/>
            <person name="Sun S."/>
            <person name="Syed K."/>
            <person name="Tsang A."/>
            <person name="Wiebenga A."/>
            <person name="Young D."/>
            <person name="Pisabarro A."/>
            <person name="Eastwood D.C."/>
            <person name="Martin F."/>
            <person name="Cullen D."/>
            <person name="Grigoriev I.V."/>
            <person name="Hibbett D.S."/>
        </authorList>
    </citation>
    <scope>NUCLEOTIDE SEQUENCE [LARGE SCALE GENOMIC DNA]</scope>
    <source>
        <strain evidence="2 3">DJM-731 SS1</strain>
    </source>
</reference>